<dbReference type="NCBIfam" id="TIGR00241">
    <property type="entry name" value="CoA_E_activ"/>
    <property type="match status" value="1"/>
</dbReference>
<keyword evidence="2" id="KW-0479">Metal-binding</keyword>
<protein>
    <submittedName>
        <fullName evidence="7">2-hydroxyacyl-CoA dehydratase</fullName>
    </submittedName>
</protein>
<dbReference type="Pfam" id="PF01869">
    <property type="entry name" value="BcrAD_BadFG"/>
    <property type="match status" value="2"/>
</dbReference>
<dbReference type="Gene3D" id="3.30.420.40">
    <property type="match status" value="4"/>
</dbReference>
<keyword evidence="3" id="KW-0408">Iron</keyword>
<feature type="domain" description="ATPase BadF/BadG/BcrA/BcrD type" evidence="5">
    <location>
        <begin position="7"/>
        <end position="256"/>
    </location>
</feature>
<dbReference type="GO" id="GO:0051536">
    <property type="term" value="F:iron-sulfur cluster binding"/>
    <property type="evidence" value="ECO:0007669"/>
    <property type="project" value="UniProtKB-KW"/>
</dbReference>
<evidence type="ECO:0000313" key="7">
    <source>
        <dbReference type="EMBL" id="MBC2398271.1"/>
    </source>
</evidence>
<dbReference type="CDD" id="cd24034">
    <property type="entry name" value="ASKHA_NBD_O66634-like_rpt1"/>
    <property type="match status" value="1"/>
</dbReference>
<dbReference type="InterPro" id="IPR002731">
    <property type="entry name" value="ATPase_BadF"/>
</dbReference>
<dbReference type="PANTHER" id="PTHR32329">
    <property type="entry name" value="BIFUNCTIONAL PROTEIN [INCLUDES 2-HYDROXYACYL-COA DEHYDRATASE (N-TER) AND ITS ACTIVATOR DOMAIN (C_TERM)-RELATED"/>
    <property type="match status" value="1"/>
</dbReference>
<evidence type="ECO:0000256" key="3">
    <source>
        <dbReference type="ARBA" id="ARBA00023004"/>
    </source>
</evidence>
<sequence>MREILYLGLDIGSTTVKIVLLDKNNKIIYSKYERHFSDIKTTIINLINEAYNAIDNRNINVTVTGSGGLAISQWLDIPFVQEVIACTNTIEKFIPNTDVAIELGGEDAKITFFRGGIDQRMNGTCAGGTGAFIDQMASLLQTDASGLNELAKNYKVIHPIAARCGVFAKTDIQPLLNEGAAKEDIAASIFQAVVNQTIGGLACGKIIQGNIAFLGGPLYFLSELRNRFIKTLKLTDKQIIFPENSQLFVAIGAALASKEYKSLEFKELKERLENIKNYSGEEVQNLKSLFLNEEELLNFRQKHSMHSINRKELSKFKGECFLGIDAGSTTTKVALTDKEGNLLYSYYGSNEGNPLKSAINILKQLYHLIPKEATIVNSAVTGYGEALIKAAISVDIGEVETIAHYKAAEFFLPGVDFILDIGGQDMKCLKIKDGVIDSIMLNEACSSGCGSFIETFANSLNMKVQDFAEGALLAENPVDLGSRCTVFMNSKVKQAQKEGATVGDISAGLSYSVIKNALFKVIKIRNPEEIGKKIIVQGGTFYNDAVLRAFEIVSQRQVVRPDIAGLMGAFGAALIAKEKYVEGKVSNLAKLEELIEFNTTVTMKRCGKCVNNCLLTVNRFADGKEFISGNRCERGIGKEKNDDQVPNLYEYKYNRLFNYIPLSKDKAERGVVGIPRVLNLYENYPFWFTFFTKLKFRVELSPRSSKRIYELGIETIPSESACYPAKIVHGHINSLVNKVVDFIFYPCIPYEQKEIKEANNNFNCPMVTSYPEVIKNNMDILGERNIKFMSPFLPIDNKKRLIKRLYEEFEEFNISKQEIIEAIDEAYKEDSKMKEDIREKGKEVVEYLNNTGKKGIVLAGRPYHIDPEINHGIPEVITSFGIAVLTEDSVAHLGKVERPLRVVDQWVYHSRLYAAASFIAKEKNLELIQLNSFGCGLDAVTTDQVQEILNSYGKIYTALKIDEGSNLGAVKIRIRSLMAAMDEREKSGFTPHKLIEEGKRIIFTKKMKKNHTILCPQMAPIHFELVEEAFKASGYNLEVLPSVDKRAIDEGLKYVNNDACYPSIIVVGQMIEALKSGKYDLNNTSVIISQTGGGCRATNYIGFLRKALKEAGFANIPVISANVIGIEKNPGFTVSLSLINKGLMALVYGDLLMRLLYRVRPYEKISGSANSLFDKWMKECKYNVINGNRKEFRENVFNMVKEFDSLELKEVIKPRVGVVGEILVKFHPTANNNIVDILEKEGAEAVVPDLLDFFMYCAYDANYRYEKLSGSKISMIISNGAIKAMEFYRKEMKEALNNSSRFTSPERIEKMAEAAAPIVSIGNQTGEGWFLTAEMIELIENGVKNIICMQPFACLPNHVTGKGMIKELKRVYPGANIAAIDYDPGASEVNQLNRIKLMLSVAHKNLQYVNEHEDVSRRDSEDIISELNKGYNY</sequence>
<dbReference type="GO" id="GO:0046872">
    <property type="term" value="F:metal ion binding"/>
    <property type="evidence" value="ECO:0007669"/>
    <property type="project" value="UniProtKB-KW"/>
</dbReference>
<dbReference type="SUPFAM" id="SSF53067">
    <property type="entry name" value="Actin-like ATPase domain"/>
    <property type="match status" value="2"/>
</dbReference>
<dbReference type="InterPro" id="IPR018709">
    <property type="entry name" value="CoA_activase_DUF2229"/>
</dbReference>
<evidence type="ECO:0000259" key="5">
    <source>
        <dbReference type="Pfam" id="PF01869"/>
    </source>
</evidence>
<evidence type="ECO:0000313" key="8">
    <source>
        <dbReference type="Proteomes" id="UP000563151"/>
    </source>
</evidence>
<feature type="domain" description="DUF2229" evidence="6">
    <location>
        <begin position="672"/>
        <end position="890"/>
    </location>
</feature>
<dbReference type="CDD" id="cd24035">
    <property type="entry name" value="ASKHA_NBD_O66634-like_rpt2"/>
    <property type="match status" value="1"/>
</dbReference>
<evidence type="ECO:0000256" key="1">
    <source>
        <dbReference type="ARBA" id="ARBA00001966"/>
    </source>
</evidence>
<keyword evidence="8" id="KW-1185">Reference proteome</keyword>
<evidence type="ECO:0000259" key="6">
    <source>
        <dbReference type="Pfam" id="PF09989"/>
    </source>
</evidence>
<feature type="domain" description="ATPase BadF/BadG/BcrA/BcrD type" evidence="5">
    <location>
        <begin position="322"/>
        <end position="576"/>
    </location>
</feature>
<accession>A0A923EAS5</accession>
<dbReference type="Pfam" id="PF09989">
    <property type="entry name" value="DUF2229"/>
    <property type="match status" value="1"/>
</dbReference>
<dbReference type="PANTHER" id="PTHR32329:SF4">
    <property type="entry name" value="ACTIVATOR OF 2-HYDROXYACYL-COA DEHYDRATASE"/>
    <property type="match status" value="1"/>
</dbReference>
<reference evidence="7 8" key="1">
    <citation type="submission" date="2020-04" db="EMBL/GenBank/DDBJ databases">
        <title>Genomic insights into acetone-butanol-ethanol (ABE) fermentation by sequencing solventogenic clostridia strains.</title>
        <authorList>
            <person name="Brown S."/>
        </authorList>
    </citation>
    <scope>NUCLEOTIDE SEQUENCE [LARGE SCALE GENOMIC DNA]</scope>
    <source>
        <strain evidence="7 8">DJ011</strain>
    </source>
</reference>
<gene>
    <name evidence="7" type="ORF">HGG79_10880</name>
</gene>
<dbReference type="RefSeq" id="WP_035150670.1">
    <property type="nucleotide sequence ID" value="NZ_JAAZWO010000012.1"/>
</dbReference>
<comment type="cofactor">
    <cofactor evidence="1">
        <name>[4Fe-4S] cluster</name>
        <dbReference type="ChEBI" id="CHEBI:49883"/>
    </cofactor>
</comment>
<dbReference type="Proteomes" id="UP000563151">
    <property type="component" value="Unassembled WGS sequence"/>
</dbReference>
<comment type="caution">
    <text evidence="7">The sequence shown here is derived from an EMBL/GenBank/DDBJ whole genome shotgun (WGS) entry which is preliminary data.</text>
</comment>
<proteinExistence type="predicted"/>
<name>A0A923EAS5_CLOTT</name>
<organism evidence="7 8">
    <name type="scientific">Clostridium tetanomorphum</name>
    <dbReference type="NCBI Taxonomy" id="1553"/>
    <lineage>
        <taxon>Bacteria</taxon>
        <taxon>Bacillati</taxon>
        <taxon>Bacillota</taxon>
        <taxon>Clostridia</taxon>
        <taxon>Eubacteriales</taxon>
        <taxon>Clostridiaceae</taxon>
        <taxon>Clostridium</taxon>
    </lineage>
</organism>
<dbReference type="InterPro" id="IPR008275">
    <property type="entry name" value="CoA_E_activase_dom"/>
</dbReference>
<dbReference type="InterPro" id="IPR051805">
    <property type="entry name" value="Dehydratase_Activator_Redct"/>
</dbReference>
<dbReference type="EMBL" id="JAAZWO010000012">
    <property type="protein sequence ID" value="MBC2398271.1"/>
    <property type="molecule type" value="Genomic_DNA"/>
</dbReference>
<keyword evidence="4" id="KW-0411">Iron-sulfur</keyword>
<evidence type="ECO:0000256" key="4">
    <source>
        <dbReference type="ARBA" id="ARBA00023014"/>
    </source>
</evidence>
<evidence type="ECO:0000256" key="2">
    <source>
        <dbReference type="ARBA" id="ARBA00022723"/>
    </source>
</evidence>
<dbReference type="InterPro" id="IPR043129">
    <property type="entry name" value="ATPase_NBD"/>
</dbReference>